<name>A0A0K2TSG6_LEPSM</name>
<proteinExistence type="inferred from homology"/>
<evidence type="ECO:0000313" key="6">
    <source>
        <dbReference type="EMBL" id="CDW28984.1"/>
    </source>
</evidence>
<evidence type="ECO:0000256" key="2">
    <source>
        <dbReference type="ARBA" id="ARBA00017553"/>
    </source>
</evidence>
<organism evidence="6">
    <name type="scientific">Lepeophtheirus salmonis</name>
    <name type="common">Salmon louse</name>
    <name type="synonym">Caligus salmonis</name>
    <dbReference type="NCBI Taxonomy" id="72036"/>
    <lineage>
        <taxon>Eukaryota</taxon>
        <taxon>Metazoa</taxon>
        <taxon>Ecdysozoa</taxon>
        <taxon>Arthropoda</taxon>
        <taxon>Crustacea</taxon>
        <taxon>Multicrustacea</taxon>
        <taxon>Hexanauplia</taxon>
        <taxon>Copepoda</taxon>
        <taxon>Siphonostomatoida</taxon>
        <taxon>Caligidae</taxon>
        <taxon>Lepeophtheirus</taxon>
    </lineage>
</organism>
<keyword evidence="3" id="KW-0175">Coiled coil</keyword>
<dbReference type="GO" id="GO:2000060">
    <property type="term" value="P:positive regulation of ubiquitin-dependent protein catabolic process"/>
    <property type="evidence" value="ECO:0007669"/>
    <property type="project" value="TreeGrafter"/>
</dbReference>
<dbReference type="InterPro" id="IPR048349">
    <property type="entry name" value="CCDC22_N"/>
</dbReference>
<evidence type="ECO:0000256" key="3">
    <source>
        <dbReference type="SAM" id="Coils"/>
    </source>
</evidence>
<dbReference type="AlphaFoldDB" id="A0A0K2TSG6"/>
<dbReference type="PANTHER" id="PTHR15668:SF4">
    <property type="entry name" value="COILED-COIL DOMAIN-CONTAINING PROTEIN 22"/>
    <property type="match status" value="1"/>
</dbReference>
<accession>A0A0K2TSG6</accession>
<dbReference type="Pfam" id="PF05667">
    <property type="entry name" value="CCDC22_CC"/>
    <property type="match status" value="1"/>
</dbReference>
<evidence type="ECO:0000256" key="1">
    <source>
        <dbReference type="ARBA" id="ARBA00006438"/>
    </source>
</evidence>
<dbReference type="InterPro" id="IPR008530">
    <property type="entry name" value="CCDC22"/>
</dbReference>
<feature type="domain" description="CCDC22 coiled-coil" evidence="4">
    <location>
        <begin position="182"/>
        <end position="494"/>
    </location>
</feature>
<sequence length="520" mass="60163">MNSKDSLIVESLINAGCPLDENVGLNDFSSELVFCSVARLLNLILEENIFPIEWPNSVSSRYNLGIKMAKTIENFGYNASDIGYQTFLHKDASTSKDLGLIFQFLIEKLPFKASSSFMQESIQSDKSHSANKYEQKTSSSSKIYHFNKTNPEFYHYRNSNLLEPLKAILSDEAYLSLNQQLYNNRRQYLASSLKLMSEKKYATDNDSFVDCQKLVSHLDEESKEVINNLQNREDVLEYELKISSERLEELKFEINKLLLDLKDIQTSNKGMEDLIIDCENNIATLKKVHQILSDESSIVKLGELIEKRRNKRKVLQKQWEEGAKPVEAEHESLTTKLRDLKSEEDSLSITFNSINTKIQEMEESIERKKVILSSQTDYYNQMKKGKPRSIYTDKLIDLTSKIDGRSSEIKVEMENIKLLYKDINLLSSQLERTFAETDSKIFQVAREDINMISGYKILQKWYTKCNEAMEDIKSVGKIQRDIQDLEKKIEREKARDFAGKIERVKKDISIISRENVTLTI</sequence>
<dbReference type="PANTHER" id="PTHR15668">
    <property type="entry name" value="JM1 PROTEIN"/>
    <property type="match status" value="1"/>
</dbReference>
<feature type="coiled-coil region" evidence="3">
    <location>
        <begin position="240"/>
        <end position="267"/>
    </location>
</feature>
<protein>
    <recommendedName>
        <fullName evidence="2">Coiled-coil domain-containing protein 22 homolog</fullName>
    </recommendedName>
</protein>
<evidence type="ECO:0000259" key="4">
    <source>
        <dbReference type="Pfam" id="PF05667"/>
    </source>
</evidence>
<dbReference type="OMA" id="EMLFPIG"/>
<dbReference type="GO" id="GO:0097602">
    <property type="term" value="F:cullin family protein binding"/>
    <property type="evidence" value="ECO:0007669"/>
    <property type="project" value="TreeGrafter"/>
</dbReference>
<reference evidence="6" key="1">
    <citation type="submission" date="2014-05" db="EMBL/GenBank/DDBJ databases">
        <authorList>
            <person name="Chronopoulou M."/>
        </authorList>
    </citation>
    <scope>NUCLEOTIDE SEQUENCE</scope>
    <source>
        <tissue evidence="6">Whole organism</tissue>
    </source>
</reference>
<dbReference type="Pfam" id="PF21674">
    <property type="entry name" value="CCDC22_N"/>
    <property type="match status" value="1"/>
</dbReference>
<evidence type="ECO:0000259" key="5">
    <source>
        <dbReference type="Pfam" id="PF21674"/>
    </source>
</evidence>
<dbReference type="InterPro" id="IPR048348">
    <property type="entry name" value="CCDC22_CC"/>
</dbReference>
<dbReference type="OrthoDB" id="10266736at2759"/>
<feature type="domain" description="CCDC22 N-terminal" evidence="5">
    <location>
        <begin position="1"/>
        <end position="110"/>
    </location>
</feature>
<dbReference type="EMBL" id="HACA01011623">
    <property type="protein sequence ID" value="CDW28984.1"/>
    <property type="molecule type" value="Transcribed_RNA"/>
</dbReference>
<comment type="similarity">
    <text evidence="1">Belongs to the CCDC22 family.</text>
</comment>